<dbReference type="EMBL" id="JYDO01000259">
    <property type="protein sequence ID" value="KRZ66178.1"/>
    <property type="molecule type" value="Genomic_DNA"/>
</dbReference>
<reference evidence="4 5" key="1">
    <citation type="submission" date="2015-01" db="EMBL/GenBank/DDBJ databases">
        <title>Evolution of Trichinella species and genotypes.</title>
        <authorList>
            <person name="Korhonen P.K."/>
            <person name="Edoardo P."/>
            <person name="Giuseppe L.R."/>
            <person name="Gasser R.B."/>
        </authorList>
    </citation>
    <scope>NUCLEOTIDE SEQUENCE [LARGE SCALE GENOMIC DNA]</scope>
    <source>
        <strain evidence="4">ISS1980</strain>
    </source>
</reference>
<accession>A0A0V1M349</accession>
<protein>
    <submittedName>
        <fullName evidence="4">Kelch-like protein 3</fullName>
    </submittedName>
</protein>
<dbReference type="InterPro" id="IPR017096">
    <property type="entry name" value="BTB-kelch_protein"/>
</dbReference>
<dbReference type="Proteomes" id="UP000054843">
    <property type="component" value="Unassembled WGS sequence"/>
</dbReference>
<evidence type="ECO:0000256" key="1">
    <source>
        <dbReference type="ARBA" id="ARBA00022441"/>
    </source>
</evidence>
<name>A0A0V1M349_9BILA</name>
<evidence type="ECO:0000259" key="3">
    <source>
        <dbReference type="PROSITE" id="PS50097"/>
    </source>
</evidence>
<dbReference type="FunFam" id="1.25.40.420:FF:000001">
    <property type="entry name" value="Kelch-like family member 12"/>
    <property type="match status" value="1"/>
</dbReference>
<evidence type="ECO:0000313" key="5">
    <source>
        <dbReference type="Proteomes" id="UP000054843"/>
    </source>
</evidence>
<keyword evidence="2" id="KW-0677">Repeat</keyword>
<evidence type="ECO:0000256" key="2">
    <source>
        <dbReference type="ARBA" id="ARBA00022737"/>
    </source>
</evidence>
<dbReference type="Gene3D" id="1.25.40.420">
    <property type="match status" value="1"/>
</dbReference>
<keyword evidence="5" id="KW-1185">Reference proteome</keyword>
<dbReference type="InterPro" id="IPR015915">
    <property type="entry name" value="Kelch-typ_b-propeller"/>
</dbReference>
<dbReference type="PROSITE" id="PS50097">
    <property type="entry name" value="BTB"/>
    <property type="match status" value="1"/>
</dbReference>
<dbReference type="InterPro" id="IPR011705">
    <property type="entry name" value="BACK"/>
</dbReference>
<dbReference type="PANTHER" id="PTHR45632">
    <property type="entry name" value="LD33804P"/>
    <property type="match status" value="1"/>
</dbReference>
<comment type="caution">
    <text evidence="4">The sequence shown here is derived from an EMBL/GenBank/DDBJ whole genome shotgun (WGS) entry which is preliminary data.</text>
</comment>
<dbReference type="InterPro" id="IPR006652">
    <property type="entry name" value="Kelch_1"/>
</dbReference>
<dbReference type="Pfam" id="PF07707">
    <property type="entry name" value="BACK"/>
    <property type="match status" value="1"/>
</dbReference>
<dbReference type="SUPFAM" id="SSF117281">
    <property type="entry name" value="Kelch motif"/>
    <property type="match status" value="1"/>
</dbReference>
<feature type="domain" description="BTB" evidence="3">
    <location>
        <begin position="136"/>
        <end position="219"/>
    </location>
</feature>
<dbReference type="PANTHER" id="PTHR45632:SF3">
    <property type="entry name" value="KELCH-LIKE PROTEIN 32"/>
    <property type="match status" value="1"/>
</dbReference>
<dbReference type="SMART" id="SM00225">
    <property type="entry name" value="BTB"/>
    <property type="match status" value="1"/>
</dbReference>
<dbReference type="GO" id="GO:0016567">
    <property type="term" value="P:protein ubiquitination"/>
    <property type="evidence" value="ECO:0007669"/>
    <property type="project" value="UniProtKB-UniPathway"/>
</dbReference>
<sequence>MRAVKKTYPVKTKTAIVKCTTVAECNSDVVHDQFRLSSSSSADSGIEQASSACRTVTIYQVSNSSSTAAIIIFCFSIHRMKKSMINLNAQRTNDQTEDQIASEVEFARDSAVFRSLSHWINFKHNLTSLRDEKALCDVVLVASHLKTDSNEGSSSSNSAEVEIPAHRIILASACPYFKAMFQSNMSEVGQGKIRIHGVEPDALKSLVNFMYTSEIAITAENVQYILIASDLLEMSEVTNSCCEFLKSQLNPSNCIGIQEFAEHHSCISLSIFARVYCEQHFDEVIKYEEYLSLSLENMLQIISSDNLMTRCESDVCEAVMKWIRHDLKKRQTYLPKLFQCIRLPLLPIQYLFDVVEKDELVKASMPCKDLIIGALKHHLLFENLSSCNARPRGLCASTDSALGIIVIGGQVPRAVSNVDIFYISNYTWNSLNPMPNRRCRFGIASADDRIYVIGGFNGTTRVRYVEYFDSIRGCWYTAPPLLAKRSTLGAAAIDDVIYAVGGFDGLSGLNSAEMLDRRTGKWEFVAPMSTRRSSVGVAAYKGLLYAVGGFDGGHKTCLKSVERYDPRINRWQTVESMEFRRSGPGVAVYDGKLFAMGGHDGPSVLNSVEVYDANEGGWQMLPCQMETCRRNFGACVADHSLYLVGGDDGYSTLSSVEIYNVHVGSWSTLPTNMPLGRSYAGVAVAKRSCFPLLSVPDLFVNQSAEL</sequence>
<organism evidence="4 5">
    <name type="scientific">Trichinella papuae</name>
    <dbReference type="NCBI Taxonomy" id="268474"/>
    <lineage>
        <taxon>Eukaryota</taxon>
        <taxon>Metazoa</taxon>
        <taxon>Ecdysozoa</taxon>
        <taxon>Nematoda</taxon>
        <taxon>Enoplea</taxon>
        <taxon>Dorylaimia</taxon>
        <taxon>Trichinellida</taxon>
        <taxon>Trichinellidae</taxon>
        <taxon>Trichinella</taxon>
    </lineage>
</organism>
<dbReference type="Pfam" id="PF01344">
    <property type="entry name" value="Kelch_1"/>
    <property type="match status" value="2"/>
</dbReference>
<dbReference type="UniPathway" id="UPA00143"/>
<dbReference type="InterPro" id="IPR000210">
    <property type="entry name" value="BTB/POZ_dom"/>
</dbReference>
<dbReference type="SUPFAM" id="SSF54695">
    <property type="entry name" value="POZ domain"/>
    <property type="match status" value="1"/>
</dbReference>
<dbReference type="AlphaFoldDB" id="A0A0V1M349"/>
<dbReference type="Gene3D" id="3.30.710.10">
    <property type="entry name" value="Potassium Channel Kv1.1, Chain A"/>
    <property type="match status" value="1"/>
</dbReference>
<dbReference type="Gene3D" id="2.120.10.80">
    <property type="entry name" value="Kelch-type beta propeller"/>
    <property type="match status" value="1"/>
</dbReference>
<dbReference type="Pfam" id="PF24681">
    <property type="entry name" value="Kelch_KLHDC2_KLHL20_DRC7"/>
    <property type="match status" value="1"/>
</dbReference>
<dbReference type="SMART" id="SM00875">
    <property type="entry name" value="BACK"/>
    <property type="match status" value="1"/>
</dbReference>
<gene>
    <name evidence="4" type="primary">KLHL3</name>
    <name evidence="4" type="ORF">T10_6483</name>
</gene>
<keyword evidence="1" id="KW-0880">Kelch repeat</keyword>
<dbReference type="PIRSF" id="PIRSF037037">
    <property type="entry name" value="Kelch-like_protein_gigaxonin"/>
    <property type="match status" value="1"/>
</dbReference>
<dbReference type="STRING" id="268474.A0A0V1M349"/>
<dbReference type="EMBL" id="JYDO01000259">
    <property type="protein sequence ID" value="KRZ66179.1"/>
    <property type="molecule type" value="Genomic_DNA"/>
</dbReference>
<evidence type="ECO:0000313" key="4">
    <source>
        <dbReference type="EMBL" id="KRZ66179.1"/>
    </source>
</evidence>
<dbReference type="OrthoDB" id="5858279at2759"/>
<dbReference type="InterPro" id="IPR011333">
    <property type="entry name" value="SKP1/BTB/POZ_sf"/>
</dbReference>
<dbReference type="SMART" id="SM00612">
    <property type="entry name" value="Kelch"/>
    <property type="match status" value="6"/>
</dbReference>
<proteinExistence type="predicted"/>
<dbReference type="Pfam" id="PF00651">
    <property type="entry name" value="BTB"/>
    <property type="match status" value="1"/>
</dbReference>